<dbReference type="GO" id="GO:0052689">
    <property type="term" value="F:carboxylic ester hydrolase activity"/>
    <property type="evidence" value="ECO:0007669"/>
    <property type="project" value="TreeGrafter"/>
</dbReference>
<dbReference type="Pfam" id="PF20434">
    <property type="entry name" value="BD-FAE"/>
    <property type="match status" value="1"/>
</dbReference>
<organism evidence="2 3">
    <name type="scientific">Halanaerobium saccharolyticum</name>
    <dbReference type="NCBI Taxonomy" id="43595"/>
    <lineage>
        <taxon>Bacteria</taxon>
        <taxon>Bacillati</taxon>
        <taxon>Bacillota</taxon>
        <taxon>Clostridia</taxon>
        <taxon>Halanaerobiales</taxon>
        <taxon>Halanaerobiaceae</taxon>
        <taxon>Halanaerobium</taxon>
    </lineage>
</organism>
<dbReference type="AlphaFoldDB" id="A0A4R7YUA9"/>
<dbReference type="Proteomes" id="UP000294697">
    <property type="component" value="Unassembled WGS sequence"/>
</dbReference>
<dbReference type="SUPFAM" id="SSF53474">
    <property type="entry name" value="alpha/beta-Hydrolases"/>
    <property type="match status" value="1"/>
</dbReference>
<dbReference type="RefSeq" id="WP_111571545.1">
    <property type="nucleotide sequence ID" value="NZ_QLME01000005.1"/>
</dbReference>
<dbReference type="PANTHER" id="PTHR43265">
    <property type="entry name" value="ESTERASE ESTD"/>
    <property type="match status" value="1"/>
</dbReference>
<gene>
    <name evidence="2" type="ORF">C8C77_1289</name>
</gene>
<protein>
    <submittedName>
        <fullName evidence="2">Pimeloyl-ACP methyl ester carboxylesterase</fullName>
    </submittedName>
</protein>
<dbReference type="InterPro" id="IPR053145">
    <property type="entry name" value="AB_hydrolase_Est10"/>
</dbReference>
<comment type="caution">
    <text evidence="2">The sequence shown here is derived from an EMBL/GenBank/DDBJ whole genome shotgun (WGS) entry which is preliminary data.</text>
</comment>
<dbReference type="OrthoDB" id="2111912at2"/>
<evidence type="ECO:0000313" key="3">
    <source>
        <dbReference type="Proteomes" id="UP000294697"/>
    </source>
</evidence>
<dbReference type="Gene3D" id="3.40.50.1820">
    <property type="entry name" value="alpha/beta hydrolase"/>
    <property type="match status" value="1"/>
</dbReference>
<accession>A0A4R7YUA9</accession>
<dbReference type="InterPro" id="IPR049492">
    <property type="entry name" value="BD-FAE-like_dom"/>
</dbReference>
<dbReference type="EMBL" id="SODA01000028">
    <property type="protein sequence ID" value="TDW00450.1"/>
    <property type="molecule type" value="Genomic_DNA"/>
</dbReference>
<proteinExistence type="predicted"/>
<dbReference type="InterPro" id="IPR029058">
    <property type="entry name" value="AB_hydrolase_fold"/>
</dbReference>
<name>A0A4R7YUA9_9FIRM</name>
<feature type="domain" description="BD-FAE-like" evidence="1">
    <location>
        <begin position="81"/>
        <end position="265"/>
    </location>
</feature>
<evidence type="ECO:0000259" key="1">
    <source>
        <dbReference type="Pfam" id="PF20434"/>
    </source>
</evidence>
<evidence type="ECO:0000313" key="2">
    <source>
        <dbReference type="EMBL" id="TDW00450.1"/>
    </source>
</evidence>
<reference evidence="2 3" key="1">
    <citation type="submission" date="2019-03" db="EMBL/GenBank/DDBJ databases">
        <title>Subsurface microbial communities from deep shales in Ohio and West Virginia, USA.</title>
        <authorList>
            <person name="Wrighton K."/>
        </authorList>
    </citation>
    <scope>NUCLEOTIDE SEQUENCE [LARGE SCALE GENOMIC DNA]</scope>
    <source>
        <strain evidence="2 3">MSL9.2</strain>
    </source>
</reference>
<dbReference type="PANTHER" id="PTHR43265:SF1">
    <property type="entry name" value="ESTERASE ESTD"/>
    <property type="match status" value="1"/>
</dbReference>
<sequence>MLKKMLFFIIFFVLFVSVNTYAIGNGLIIKEKKVENPKGESLIYYLGMREENSLSNTLFIGIQGSQRDSNKRFDFWSDFAPENADLLLLEKYAFYNKKLYNKTNCRQRRIKDIEFVVKYVLNNIYNNNLKNIVLFGGSEGGVISPEIASNLEEITHMVVIGAGGYSQARELDILLKQEINSEEERLLEKIGIRNKEDLQNKFDEIRNNPSPDKFWFGCTYKKWNSYLDYSPEEYITDLDIPLLFIIGKKDKMVPYQSVEYLAKKLRDKVNFRFEILPGLNHSFTDKDGNNKMNYIIEQIIFPWYRENGI</sequence>